<protein>
    <submittedName>
        <fullName evidence="2">Phytanoyl-CoA dioxygenase family protein</fullName>
    </submittedName>
</protein>
<dbReference type="Gene3D" id="2.60.120.620">
    <property type="entry name" value="q2cbj1_9rhob like domain"/>
    <property type="match status" value="1"/>
</dbReference>
<proteinExistence type="predicted"/>
<organism evidence="2 3">
    <name type="scientific">Marinoscillum luteum</name>
    <dbReference type="NCBI Taxonomy" id="861051"/>
    <lineage>
        <taxon>Bacteria</taxon>
        <taxon>Pseudomonadati</taxon>
        <taxon>Bacteroidota</taxon>
        <taxon>Cytophagia</taxon>
        <taxon>Cytophagales</taxon>
        <taxon>Reichenbachiellaceae</taxon>
        <taxon>Marinoscillum</taxon>
    </lineage>
</organism>
<evidence type="ECO:0000256" key="1">
    <source>
        <dbReference type="ARBA" id="ARBA00001954"/>
    </source>
</evidence>
<reference evidence="2 3" key="1">
    <citation type="journal article" date="2013" name="Int. J. Syst. Evol. Microbiol.">
        <title>Marinoscillum luteum sp. nov., isolated from marine sediment.</title>
        <authorList>
            <person name="Cha I.T."/>
            <person name="Park S.J."/>
            <person name="Kim S.J."/>
            <person name="Kim J.G."/>
            <person name="Jung M.Y."/>
            <person name="Shin K.S."/>
            <person name="Kwon K.K."/>
            <person name="Yang S.H."/>
            <person name="Seo Y.S."/>
            <person name="Rhee S.K."/>
        </authorList>
    </citation>
    <scope>NUCLEOTIDE SEQUENCE [LARGE SCALE GENOMIC DNA]</scope>
    <source>
        <strain evidence="2 3">KCTC 23939</strain>
    </source>
</reference>
<comment type="caution">
    <text evidence="2">The sequence shown here is derived from an EMBL/GenBank/DDBJ whole genome shotgun (WGS) entry which is preliminary data.</text>
</comment>
<gene>
    <name evidence="2" type="ORF">ACHKAR_19560</name>
</gene>
<keyword evidence="2" id="KW-0223">Dioxygenase</keyword>
<dbReference type="GO" id="GO:0051213">
    <property type="term" value="F:dioxygenase activity"/>
    <property type="evidence" value="ECO:0007669"/>
    <property type="project" value="UniProtKB-KW"/>
</dbReference>
<dbReference type="EMBL" id="JBIPKE010000020">
    <property type="protein sequence ID" value="MFH6985659.1"/>
    <property type="molecule type" value="Genomic_DNA"/>
</dbReference>
<evidence type="ECO:0000313" key="3">
    <source>
        <dbReference type="Proteomes" id="UP001610063"/>
    </source>
</evidence>
<keyword evidence="3" id="KW-1185">Reference proteome</keyword>
<accession>A0ABW7NGC7</accession>
<dbReference type="Proteomes" id="UP001610063">
    <property type="component" value="Unassembled WGS sequence"/>
</dbReference>
<dbReference type="PANTHER" id="PTHR20883:SF48">
    <property type="entry name" value="ECTOINE DIOXYGENASE"/>
    <property type="match status" value="1"/>
</dbReference>
<dbReference type="PANTHER" id="PTHR20883">
    <property type="entry name" value="PHYTANOYL-COA DIOXYGENASE DOMAIN CONTAINING 1"/>
    <property type="match status" value="1"/>
</dbReference>
<comment type="cofactor">
    <cofactor evidence="1">
        <name>Fe(2+)</name>
        <dbReference type="ChEBI" id="CHEBI:29033"/>
    </cofactor>
</comment>
<dbReference type="Pfam" id="PF05721">
    <property type="entry name" value="PhyH"/>
    <property type="match status" value="1"/>
</dbReference>
<keyword evidence="2" id="KW-0560">Oxidoreductase</keyword>
<name>A0ABW7NGC7_9BACT</name>
<dbReference type="InterPro" id="IPR008775">
    <property type="entry name" value="Phytyl_CoA_dOase-like"/>
</dbReference>
<dbReference type="SUPFAM" id="SSF51197">
    <property type="entry name" value="Clavaminate synthase-like"/>
    <property type="match status" value="1"/>
</dbReference>
<evidence type="ECO:0000313" key="2">
    <source>
        <dbReference type="EMBL" id="MFH6985659.1"/>
    </source>
</evidence>
<dbReference type="RefSeq" id="WP_395419071.1">
    <property type="nucleotide sequence ID" value="NZ_JBIPKE010000020.1"/>
</dbReference>
<sequence>MEKVVRQPFRNPVYQAKFEQDGYVIFDLLSDAQLNHIRRHVESTPLPDTKGYGFNVAMDSESLSLRKEIHHFLIDFMHPISAKILIDREPYSTSYMIKEANSGLVPAHQDWSYTHEEQHASIMCWVALDDVDLENGAMAFIPGSHQLFDYKRVFPFPYAKTPVERFKLELMSYLKIEPMKAGQVVFFNNKTIHGSFPNNQPKRRYAFCMSFSVTNEPILHFQFSDPQNLHQITEYEVGNDFFVVHNNETLTKTLLHQHGNLKDGTLKKSEPYYLPELNWESLESMLHERGIYRSEILQERLRQFLNKQS</sequence>